<keyword evidence="5 8" id="KW-0547">Nucleotide-binding</keyword>
<dbReference type="Gene3D" id="3.40.50.620">
    <property type="entry name" value="HUPs"/>
    <property type="match status" value="1"/>
</dbReference>
<comment type="similarity">
    <text evidence="8">Belongs to the tRNA(Ile)-lysidine synthase family.</text>
</comment>
<dbReference type="SUPFAM" id="SSF52402">
    <property type="entry name" value="Adenine nucleotide alpha hydrolases-like"/>
    <property type="match status" value="1"/>
</dbReference>
<evidence type="ECO:0000256" key="2">
    <source>
        <dbReference type="ARBA" id="ARBA00022490"/>
    </source>
</evidence>
<dbReference type="GO" id="GO:0005737">
    <property type="term" value="C:cytoplasm"/>
    <property type="evidence" value="ECO:0007669"/>
    <property type="project" value="UniProtKB-SubCell"/>
</dbReference>
<dbReference type="AlphaFoldDB" id="A0A451CXG4"/>
<dbReference type="OrthoDB" id="9807403at2"/>
<gene>
    <name evidence="8 10" type="primary">tilS</name>
    <name evidence="10" type="ORF">BUCISPPS3390_079</name>
</gene>
<keyword evidence="2 8" id="KW-0963">Cytoplasm</keyword>
<evidence type="ECO:0000256" key="4">
    <source>
        <dbReference type="ARBA" id="ARBA00022694"/>
    </source>
</evidence>
<dbReference type="Proteomes" id="UP000294466">
    <property type="component" value="Chromosome"/>
</dbReference>
<proteinExistence type="inferred from homology"/>
<dbReference type="SUPFAM" id="SSF82829">
    <property type="entry name" value="MesJ substrate recognition domain-like"/>
    <property type="match status" value="1"/>
</dbReference>
<dbReference type="NCBIfam" id="TIGR02432">
    <property type="entry name" value="lysidine_TilS_N"/>
    <property type="match status" value="1"/>
</dbReference>
<evidence type="ECO:0000256" key="6">
    <source>
        <dbReference type="ARBA" id="ARBA00022840"/>
    </source>
</evidence>
<dbReference type="RefSeq" id="WP_154060697.1">
    <property type="nucleotide sequence ID" value="NZ_LR217692.1"/>
</dbReference>
<feature type="domain" description="Lysidine-tRNA(Ile) synthetase C-terminal" evidence="9">
    <location>
        <begin position="367"/>
        <end position="438"/>
    </location>
</feature>
<evidence type="ECO:0000256" key="1">
    <source>
        <dbReference type="ARBA" id="ARBA00004496"/>
    </source>
</evidence>
<organism evidence="10 11">
    <name type="scientific">Buchnera aphidicola</name>
    <name type="common">Cinara cf. splendens/pseudotsugae 3390</name>
    <dbReference type="NCBI Taxonomy" id="2518980"/>
    <lineage>
        <taxon>Bacteria</taxon>
        <taxon>Pseudomonadati</taxon>
        <taxon>Pseudomonadota</taxon>
        <taxon>Gammaproteobacteria</taxon>
        <taxon>Enterobacterales</taxon>
        <taxon>Erwiniaceae</taxon>
        <taxon>Buchnera</taxon>
    </lineage>
</organism>
<dbReference type="GO" id="GO:0005524">
    <property type="term" value="F:ATP binding"/>
    <property type="evidence" value="ECO:0007669"/>
    <property type="project" value="UniProtKB-UniRule"/>
</dbReference>
<dbReference type="InterPro" id="IPR012795">
    <property type="entry name" value="tRNA_Ile_lys_synt_N"/>
</dbReference>
<evidence type="ECO:0000256" key="5">
    <source>
        <dbReference type="ARBA" id="ARBA00022741"/>
    </source>
</evidence>
<dbReference type="Pfam" id="PF11734">
    <property type="entry name" value="TilS_C"/>
    <property type="match status" value="1"/>
</dbReference>
<evidence type="ECO:0000256" key="3">
    <source>
        <dbReference type="ARBA" id="ARBA00022598"/>
    </source>
</evidence>
<dbReference type="EMBL" id="LR217692">
    <property type="protein sequence ID" value="VFP77650.1"/>
    <property type="molecule type" value="Genomic_DNA"/>
</dbReference>
<dbReference type="SUPFAM" id="SSF56037">
    <property type="entry name" value="PheT/TilS domain"/>
    <property type="match status" value="1"/>
</dbReference>
<dbReference type="Gene3D" id="1.20.59.20">
    <property type="match status" value="1"/>
</dbReference>
<dbReference type="GO" id="GO:0032267">
    <property type="term" value="F:tRNA(Ile)-lysidine synthase activity"/>
    <property type="evidence" value="ECO:0007669"/>
    <property type="project" value="UniProtKB-EC"/>
</dbReference>
<comment type="catalytic activity">
    <reaction evidence="7 8">
        <text>cytidine(34) in tRNA(Ile2) + L-lysine + ATP = lysidine(34) in tRNA(Ile2) + AMP + diphosphate + H(+)</text>
        <dbReference type="Rhea" id="RHEA:43744"/>
        <dbReference type="Rhea" id="RHEA-COMP:10625"/>
        <dbReference type="Rhea" id="RHEA-COMP:10670"/>
        <dbReference type="ChEBI" id="CHEBI:15378"/>
        <dbReference type="ChEBI" id="CHEBI:30616"/>
        <dbReference type="ChEBI" id="CHEBI:32551"/>
        <dbReference type="ChEBI" id="CHEBI:33019"/>
        <dbReference type="ChEBI" id="CHEBI:82748"/>
        <dbReference type="ChEBI" id="CHEBI:83665"/>
        <dbReference type="ChEBI" id="CHEBI:456215"/>
        <dbReference type="EC" id="6.3.4.19"/>
    </reaction>
</comment>
<dbReference type="HAMAP" id="MF_01161">
    <property type="entry name" value="tRNA_Ile_lys_synt"/>
    <property type="match status" value="1"/>
</dbReference>
<sequence>MFIKKLFLKYPQQKYFLLALSGGVDSIVLLHQLLKYKKNFKYIKIRAIHINHNLYSHALYSQKHCENICKQKKIHIIVDNIHIPKNNKYGVEGYSRIKRLEIFKKHIFLKEILLTAHNLNDQCENLFLSLKRTSGINGFSGMKYSSMYHGIKIVRPLIYTPKKKIISWAKKKNLLWIEDQSNELIQYDRNFLRKKILSKIYKKWPSFLKNCTKSMQILAKDQKSLNFFILYFLKKNIFSDGSLSLLNFKNLTKEAQYSILKQWFNQNSANQSTYYVLHRTYKEIIHNKNYYNKKIIFCNSEIRRFKNTIYYIFPYKNIKNKIIYWKKINKILKLPQNLGILIPYKKKKQKQKKDIYKIPYPPKNVLVNIRFHVKKNYKNNEENKKINIKKIWQKYKIPPWLRNTIPLLFYNDKLIAAIGVFTIQRVSINSLKYIKIVWINRIL</sequence>
<dbReference type="SMART" id="SM00977">
    <property type="entry name" value="TilS_C"/>
    <property type="match status" value="1"/>
</dbReference>
<evidence type="ECO:0000313" key="10">
    <source>
        <dbReference type="EMBL" id="VFP77650.1"/>
    </source>
</evidence>
<dbReference type="EC" id="6.3.4.19" evidence="8"/>
<dbReference type="InterPro" id="IPR011063">
    <property type="entry name" value="TilS/TtcA_N"/>
</dbReference>
<dbReference type="InterPro" id="IPR012796">
    <property type="entry name" value="Lysidine-tRNA-synth_C"/>
</dbReference>
<evidence type="ECO:0000259" key="9">
    <source>
        <dbReference type="SMART" id="SM00977"/>
    </source>
</evidence>
<comment type="subcellular location">
    <subcellularLocation>
        <location evidence="1 8">Cytoplasm</location>
    </subcellularLocation>
</comment>
<protein>
    <recommendedName>
        <fullName evidence="8">tRNA(Ile)-lysidine synthase</fullName>
        <ecNumber evidence="8">6.3.4.19</ecNumber>
    </recommendedName>
    <alternativeName>
        <fullName evidence="8">tRNA(Ile)-2-lysyl-cytidine synthase</fullName>
    </alternativeName>
    <alternativeName>
        <fullName evidence="8">tRNA(Ile)-lysidine synthetase</fullName>
    </alternativeName>
</protein>
<reference evidence="10 11" key="1">
    <citation type="submission" date="2019-02" db="EMBL/GenBank/DDBJ databases">
        <authorList>
            <person name="Manzano-Marin A."/>
            <person name="Manzano-Marin A."/>
        </authorList>
    </citation>
    <scope>NUCLEOTIDE SEQUENCE [LARGE SCALE GENOMIC DNA]</scope>
    <source>
        <strain evidence="10 11">BuCisplendens/pseudotsugae</strain>
    </source>
</reference>
<dbReference type="InterPro" id="IPR015262">
    <property type="entry name" value="tRNA_Ile_lys_synt_subst-bd"/>
</dbReference>
<accession>A0A451CXG4</accession>
<name>A0A451CXG4_9GAMM</name>
<dbReference type="PANTHER" id="PTHR43033">
    <property type="entry name" value="TRNA(ILE)-LYSIDINE SYNTHASE-RELATED"/>
    <property type="match status" value="1"/>
</dbReference>
<evidence type="ECO:0000256" key="7">
    <source>
        <dbReference type="ARBA" id="ARBA00048539"/>
    </source>
</evidence>
<evidence type="ECO:0000256" key="8">
    <source>
        <dbReference type="HAMAP-Rule" id="MF_01161"/>
    </source>
</evidence>
<comment type="domain">
    <text evidence="8">The N-terminal region contains the highly conserved SGGXDS motif, predicted to be a P-loop motif involved in ATP binding.</text>
</comment>
<keyword evidence="4 8" id="KW-0819">tRNA processing</keyword>
<dbReference type="InterPro" id="IPR014729">
    <property type="entry name" value="Rossmann-like_a/b/a_fold"/>
</dbReference>
<keyword evidence="6 8" id="KW-0067">ATP-binding</keyword>
<dbReference type="NCBIfam" id="TIGR02433">
    <property type="entry name" value="lysidine_TilS_C"/>
    <property type="match status" value="1"/>
</dbReference>
<dbReference type="Pfam" id="PF01171">
    <property type="entry name" value="ATP_bind_3"/>
    <property type="match status" value="1"/>
</dbReference>
<dbReference type="Pfam" id="PF09179">
    <property type="entry name" value="TilS"/>
    <property type="match status" value="1"/>
</dbReference>
<dbReference type="InterPro" id="IPR012094">
    <property type="entry name" value="tRNA_Ile_lys_synt"/>
</dbReference>
<dbReference type="PANTHER" id="PTHR43033:SF1">
    <property type="entry name" value="TRNA(ILE)-LYSIDINE SYNTHASE-RELATED"/>
    <property type="match status" value="1"/>
</dbReference>
<keyword evidence="3 8" id="KW-0436">Ligase</keyword>
<feature type="binding site" evidence="8">
    <location>
        <begin position="21"/>
        <end position="26"/>
    </location>
    <ligand>
        <name>ATP</name>
        <dbReference type="ChEBI" id="CHEBI:30616"/>
    </ligand>
</feature>
<evidence type="ECO:0000313" key="11">
    <source>
        <dbReference type="Proteomes" id="UP000294466"/>
    </source>
</evidence>
<comment type="function">
    <text evidence="8">Ligates lysine onto the cytidine present at position 34 of the AUA codon-specific tRNA(Ile) that contains the anticodon CAU, in an ATP-dependent manner. Cytidine is converted to lysidine, thus changing the amino acid specificity of the tRNA from methionine to isoleucine.</text>
</comment>
<dbReference type="CDD" id="cd01992">
    <property type="entry name" value="TilS_N"/>
    <property type="match status" value="1"/>
</dbReference>
<dbReference type="GO" id="GO:0006400">
    <property type="term" value="P:tRNA modification"/>
    <property type="evidence" value="ECO:0007669"/>
    <property type="project" value="UniProtKB-UniRule"/>
</dbReference>